<proteinExistence type="predicted"/>
<dbReference type="InterPro" id="IPR014998">
    <property type="entry name" value="DUF1848"/>
</dbReference>
<dbReference type="AlphaFoldDB" id="A0A498D2J8"/>
<gene>
    <name evidence="1" type="ORF">D4A47_04205</name>
</gene>
<name>A0A498D2J8_9FIRM</name>
<keyword evidence="2" id="KW-1185">Reference proteome</keyword>
<evidence type="ECO:0000313" key="2">
    <source>
        <dbReference type="Proteomes" id="UP000276301"/>
    </source>
</evidence>
<dbReference type="EMBL" id="RCHT01000004">
    <property type="protein sequence ID" value="RLL13152.1"/>
    <property type="molecule type" value="Genomic_DNA"/>
</dbReference>
<dbReference type="Pfam" id="PF08902">
    <property type="entry name" value="DUF1848"/>
    <property type="match status" value="1"/>
</dbReference>
<dbReference type="Proteomes" id="UP000276301">
    <property type="component" value="Unassembled WGS sequence"/>
</dbReference>
<protein>
    <submittedName>
        <fullName evidence="1">DUF1848 domain-containing protein</fullName>
    </submittedName>
</protein>
<accession>A0A498D2J8</accession>
<dbReference type="RefSeq" id="WP_121586290.1">
    <property type="nucleotide sequence ID" value="NZ_RCHT01000004.1"/>
</dbReference>
<sequence length="307" mass="33559">MILSVSRRTDIPAYYSAWFLNRLAEGFVLVPNPHNPRQLSRIPLSPETVDCIVFWTKNPAPMLDALPRIEAAGYPFYFQFTLTPYGPRTEPGLPPKEELVRAFWALSRRLGPKRVVWRYDPVMVDGRYPTAWHLERFEALCNALEGAAERCVFSFVDPYRHTGGAYREMTRSECLDVAGGFGEIAARHGFSLFTCAETIDLSAFGIGHAACIDPELVGGILGCPVKAAKDPGQRPACGCCESVDIGAYNTCPGGCAYCYATTGQAAALRCAAAHDPAAPMLTGWPRGGERISDRAARSLKAAQTTLY</sequence>
<organism evidence="1 2">
    <name type="scientific">Anaerotruncus massiliensis</name>
    <name type="common">ex Liu et al. 2021</name>
    <dbReference type="NCBI Taxonomy" id="2321404"/>
    <lineage>
        <taxon>Bacteria</taxon>
        <taxon>Bacillati</taxon>
        <taxon>Bacillota</taxon>
        <taxon>Clostridia</taxon>
        <taxon>Eubacteriales</taxon>
        <taxon>Oscillospiraceae</taxon>
        <taxon>Anaerotruncus</taxon>
    </lineage>
</organism>
<comment type="caution">
    <text evidence="1">The sequence shown here is derived from an EMBL/GenBank/DDBJ whole genome shotgun (WGS) entry which is preliminary data.</text>
</comment>
<reference evidence="1 2" key="1">
    <citation type="submission" date="2018-10" db="EMBL/GenBank/DDBJ databases">
        <title>Anaerotruncus faecis sp. nov., isolated from human feces.</title>
        <authorList>
            <person name="Wang Y.-J."/>
        </authorList>
    </citation>
    <scope>NUCLEOTIDE SEQUENCE [LARGE SCALE GENOMIC DNA]</scope>
    <source>
        <strain evidence="1 2">22A2-44</strain>
    </source>
</reference>
<evidence type="ECO:0000313" key="1">
    <source>
        <dbReference type="EMBL" id="RLL13152.1"/>
    </source>
</evidence>